<accession>A0A429VAJ7</accession>
<name>A0A429VAJ7_9SPHN</name>
<protein>
    <submittedName>
        <fullName evidence="2">Uncharacterized protein</fullName>
    </submittedName>
</protein>
<dbReference type="EMBL" id="RWJF01000001">
    <property type="protein sequence ID" value="RST30837.1"/>
    <property type="molecule type" value="Genomic_DNA"/>
</dbReference>
<gene>
    <name evidence="2" type="ORF">HMF7854_08290</name>
</gene>
<proteinExistence type="predicted"/>
<dbReference type="RefSeq" id="WP_126718671.1">
    <property type="nucleotide sequence ID" value="NZ_RWJF01000001.1"/>
</dbReference>
<comment type="caution">
    <text evidence="2">The sequence shown here is derived from an EMBL/GenBank/DDBJ whole genome shotgun (WGS) entry which is preliminary data.</text>
</comment>
<dbReference type="Proteomes" id="UP000274661">
    <property type="component" value="Unassembled WGS sequence"/>
</dbReference>
<feature type="region of interest" description="Disordered" evidence="1">
    <location>
        <begin position="111"/>
        <end position="181"/>
    </location>
</feature>
<keyword evidence="3" id="KW-1185">Reference proteome</keyword>
<feature type="compositionally biased region" description="Low complexity" evidence="1">
    <location>
        <begin position="1"/>
        <end position="55"/>
    </location>
</feature>
<evidence type="ECO:0000256" key="1">
    <source>
        <dbReference type="SAM" id="MobiDB-lite"/>
    </source>
</evidence>
<organism evidence="2 3">
    <name type="scientific">Sphingomonas ginkgonis</name>
    <dbReference type="NCBI Taxonomy" id="2315330"/>
    <lineage>
        <taxon>Bacteria</taxon>
        <taxon>Pseudomonadati</taxon>
        <taxon>Pseudomonadota</taxon>
        <taxon>Alphaproteobacteria</taxon>
        <taxon>Sphingomonadales</taxon>
        <taxon>Sphingomonadaceae</taxon>
        <taxon>Sphingomonas</taxon>
    </lineage>
</organism>
<evidence type="ECO:0000313" key="3">
    <source>
        <dbReference type="Proteomes" id="UP000274661"/>
    </source>
</evidence>
<sequence>MATTRKSNGGSRRTTGTTITARGKNRNSSTGGSRSTSTSRAKSSTAKSRSGASAREQAGGYAGGFIEAIKSRPLTTAAIAGVAASAGAFLFAKRAAVGEQVSNLTDKVSEVSGKLVGSDDSADQSPLTGMDSASEAKSQRMSSGRRSRKSQTDIANEALSLKQSGDSSTVPDQSQVGAIAY</sequence>
<feature type="region of interest" description="Disordered" evidence="1">
    <location>
        <begin position="1"/>
        <end position="58"/>
    </location>
</feature>
<feature type="compositionally biased region" description="Polar residues" evidence="1">
    <location>
        <begin position="161"/>
        <end position="181"/>
    </location>
</feature>
<dbReference type="AlphaFoldDB" id="A0A429VAJ7"/>
<reference evidence="2 3" key="1">
    <citation type="submission" date="2018-12" db="EMBL/GenBank/DDBJ databases">
        <title>Sphingomonas sp. HMF7854 Genome sequencing and assembly.</title>
        <authorList>
            <person name="Cha I."/>
            <person name="Kang H."/>
            <person name="Kim H."/>
            <person name="Kang J."/>
            <person name="Joh K."/>
        </authorList>
    </citation>
    <scope>NUCLEOTIDE SEQUENCE [LARGE SCALE GENOMIC DNA]</scope>
    <source>
        <strain evidence="2 3">HMF7854</strain>
    </source>
</reference>
<evidence type="ECO:0000313" key="2">
    <source>
        <dbReference type="EMBL" id="RST30837.1"/>
    </source>
</evidence>